<dbReference type="PANTHER" id="PTHR42951:SF4">
    <property type="entry name" value="ACYL-COENZYME A THIOESTERASE MBLAC2"/>
    <property type="match status" value="1"/>
</dbReference>
<dbReference type="CDD" id="cd16282">
    <property type="entry name" value="metallo-hydrolase-like_MBL-fold"/>
    <property type="match status" value="1"/>
</dbReference>
<dbReference type="RefSeq" id="WP_074203636.1">
    <property type="nucleotide sequence ID" value="NZ_FSQW01000001.1"/>
</dbReference>
<dbReference type="EMBL" id="FSQW01000001">
    <property type="protein sequence ID" value="SIN60081.1"/>
    <property type="molecule type" value="Genomic_DNA"/>
</dbReference>
<reference evidence="4" key="1">
    <citation type="submission" date="2016-11" db="EMBL/GenBank/DDBJ databases">
        <authorList>
            <person name="Varghese N."/>
            <person name="Submissions S."/>
        </authorList>
    </citation>
    <scope>NUCLEOTIDE SEQUENCE [LARGE SCALE GENOMIC DNA]</scope>
    <source>
        <strain evidence="4">DSM 22363</strain>
    </source>
</reference>
<evidence type="ECO:0000313" key="3">
    <source>
        <dbReference type="EMBL" id="SIN60081.1"/>
    </source>
</evidence>
<evidence type="ECO:0000256" key="1">
    <source>
        <dbReference type="ARBA" id="ARBA00005250"/>
    </source>
</evidence>
<dbReference type="PANTHER" id="PTHR42951">
    <property type="entry name" value="METALLO-BETA-LACTAMASE DOMAIN-CONTAINING"/>
    <property type="match status" value="1"/>
</dbReference>
<protein>
    <submittedName>
        <fullName evidence="3">Glyoxylase, beta-lactamase superfamily II</fullName>
    </submittedName>
</protein>
<dbReference type="AlphaFoldDB" id="A0A1N6CNB8"/>
<name>A0A1N6CNB8_9SPHN</name>
<accession>A0A1N6CNB8</accession>
<dbReference type="OrthoDB" id="7203514at2"/>
<proteinExistence type="inferred from homology"/>
<dbReference type="Gene3D" id="3.60.15.10">
    <property type="entry name" value="Ribonuclease Z/Hydroxyacylglutathione hydrolase-like"/>
    <property type="match status" value="1"/>
</dbReference>
<keyword evidence="4" id="KW-1185">Reference proteome</keyword>
<dbReference type="Pfam" id="PF00753">
    <property type="entry name" value="Lactamase_B"/>
    <property type="match status" value="1"/>
</dbReference>
<dbReference type="STRING" id="1123272.SAMN02745824_0579"/>
<dbReference type="SMART" id="SM00849">
    <property type="entry name" value="Lactamase_B"/>
    <property type="match status" value="1"/>
</dbReference>
<evidence type="ECO:0000313" key="4">
    <source>
        <dbReference type="Proteomes" id="UP000185192"/>
    </source>
</evidence>
<dbReference type="InterPro" id="IPR001279">
    <property type="entry name" value="Metallo-B-lactamas"/>
</dbReference>
<dbReference type="InterPro" id="IPR036866">
    <property type="entry name" value="RibonucZ/Hydroxyglut_hydro"/>
</dbReference>
<evidence type="ECO:0000259" key="2">
    <source>
        <dbReference type="SMART" id="SM00849"/>
    </source>
</evidence>
<dbReference type="Proteomes" id="UP000185192">
    <property type="component" value="Unassembled WGS sequence"/>
</dbReference>
<organism evidence="3 4">
    <name type="scientific">Parasphingorhabdus marina DSM 22363</name>
    <dbReference type="NCBI Taxonomy" id="1123272"/>
    <lineage>
        <taxon>Bacteria</taxon>
        <taxon>Pseudomonadati</taxon>
        <taxon>Pseudomonadota</taxon>
        <taxon>Alphaproteobacteria</taxon>
        <taxon>Sphingomonadales</taxon>
        <taxon>Sphingomonadaceae</taxon>
        <taxon>Parasphingorhabdus</taxon>
    </lineage>
</organism>
<dbReference type="InterPro" id="IPR050855">
    <property type="entry name" value="NDM-1-like"/>
</dbReference>
<dbReference type="SUPFAM" id="SSF56281">
    <property type="entry name" value="Metallo-hydrolase/oxidoreductase"/>
    <property type="match status" value="1"/>
</dbReference>
<comment type="similarity">
    <text evidence="1">Belongs to the metallo-beta-lactamase superfamily. Class-B beta-lactamase family.</text>
</comment>
<gene>
    <name evidence="3" type="ORF">SAMN02745824_0579</name>
</gene>
<dbReference type="GO" id="GO:0017001">
    <property type="term" value="P:antibiotic catabolic process"/>
    <property type="evidence" value="ECO:0007669"/>
    <property type="project" value="UniProtKB-ARBA"/>
</dbReference>
<feature type="domain" description="Metallo-beta-lactamase" evidence="2">
    <location>
        <begin position="29"/>
        <end position="229"/>
    </location>
</feature>
<sequence>MPDYPFEKGLYETGDGLFAYLQPDGGWGWSNAGLITDCGQSLLVDTLFDASLTRDMLNIMSDAAGVGADDIGTIVNTHANGDHCHGNGLCRHAEVIASEASAAEMAELPAPALAAIMAQAKGLGPTGQYLLDIFGSFDFTDVAEKHPTQTFSGEYSVQVGDKQVDLIEVGPAHTAGDVLVHVAGDRTVFTGDILFIEGTPIMWAGPVANWIAACDRIIDLEPKTIVPGHGPVTDAAGVRRVQDYLHFIDREARQRYDAGLSVRDAAHDIRLGDFSSWGDSERIAVNVSTLYREYAGDTSPPDVTALFGLMAELR</sequence>